<protein>
    <submittedName>
        <fullName evidence="1">Uncharacterized protein</fullName>
    </submittedName>
</protein>
<dbReference type="AlphaFoldDB" id="A0A8S3Z456"/>
<dbReference type="Proteomes" id="UP000678393">
    <property type="component" value="Unassembled WGS sequence"/>
</dbReference>
<proteinExistence type="predicted"/>
<dbReference type="OrthoDB" id="6043301at2759"/>
<comment type="caution">
    <text evidence="1">The sequence shown here is derived from an EMBL/GenBank/DDBJ whole genome shotgun (WGS) entry which is preliminary data.</text>
</comment>
<name>A0A8S3Z456_9EUPU</name>
<gene>
    <name evidence="1" type="ORF">CUNI_LOCUS8343</name>
</gene>
<evidence type="ECO:0000313" key="1">
    <source>
        <dbReference type="EMBL" id="CAG5122785.1"/>
    </source>
</evidence>
<feature type="non-terminal residue" evidence="1">
    <location>
        <position position="91"/>
    </location>
</feature>
<accession>A0A8S3Z456</accession>
<organism evidence="1 2">
    <name type="scientific">Candidula unifasciata</name>
    <dbReference type="NCBI Taxonomy" id="100452"/>
    <lineage>
        <taxon>Eukaryota</taxon>
        <taxon>Metazoa</taxon>
        <taxon>Spiralia</taxon>
        <taxon>Lophotrochozoa</taxon>
        <taxon>Mollusca</taxon>
        <taxon>Gastropoda</taxon>
        <taxon>Heterobranchia</taxon>
        <taxon>Euthyneura</taxon>
        <taxon>Panpulmonata</taxon>
        <taxon>Eupulmonata</taxon>
        <taxon>Stylommatophora</taxon>
        <taxon>Helicina</taxon>
        <taxon>Helicoidea</taxon>
        <taxon>Geomitridae</taxon>
        <taxon>Candidula</taxon>
    </lineage>
</organism>
<keyword evidence="2" id="KW-1185">Reference proteome</keyword>
<sequence>WWSKKSVELSPQYRTLVQEPTEADTDRELTVDTSSQPSYSSLFMCYVRECVPKFVQCAQNSATGKDYTECKKRHEVCGMICGTMSAEEPLM</sequence>
<dbReference type="EMBL" id="CAJHNH020001367">
    <property type="protein sequence ID" value="CAG5122785.1"/>
    <property type="molecule type" value="Genomic_DNA"/>
</dbReference>
<reference evidence="1" key="1">
    <citation type="submission" date="2021-04" db="EMBL/GenBank/DDBJ databases">
        <authorList>
            <consortium name="Molecular Ecology Group"/>
        </authorList>
    </citation>
    <scope>NUCLEOTIDE SEQUENCE</scope>
</reference>
<evidence type="ECO:0000313" key="2">
    <source>
        <dbReference type="Proteomes" id="UP000678393"/>
    </source>
</evidence>